<keyword evidence="1" id="KW-0238">DNA-binding</keyword>
<evidence type="ECO:0000256" key="1">
    <source>
        <dbReference type="ARBA" id="ARBA00023125"/>
    </source>
</evidence>
<dbReference type="PANTHER" id="PTHR30204">
    <property type="entry name" value="REDOX-CYCLING DRUG-SENSING TRANSCRIPTIONAL ACTIVATOR SOXR"/>
    <property type="match status" value="1"/>
</dbReference>
<dbReference type="PANTHER" id="PTHR30204:SF92">
    <property type="entry name" value="HTH-TYPE TRANSCRIPTIONAL REGULATOR ZNTR"/>
    <property type="match status" value="1"/>
</dbReference>
<sequence length="147" mass="16235">MRLSIGKLSTKTGVNIETIRYYERESLMPAPFRTDGGHRIYDEAHMNRLTFIRRCRDLGFPIEDIRSLLGMADKDEHCASLRPLAQSHLKLVQAKISALHEMEGALKGILDGCEDCSAPECTISTALYGCAARSCACCGRSDITPVT</sequence>
<dbReference type="PROSITE" id="PS50937">
    <property type="entry name" value="HTH_MERR_2"/>
    <property type="match status" value="1"/>
</dbReference>
<evidence type="ECO:0000259" key="2">
    <source>
        <dbReference type="PROSITE" id="PS50937"/>
    </source>
</evidence>
<dbReference type="InterPro" id="IPR000551">
    <property type="entry name" value="MerR-type_HTH_dom"/>
</dbReference>
<reference evidence="4" key="1">
    <citation type="journal article" date="2019" name="Int. J. Syst. Evol. Microbiol.">
        <title>The Global Catalogue of Microorganisms (GCM) 10K type strain sequencing project: providing services to taxonomists for standard genome sequencing and annotation.</title>
        <authorList>
            <consortium name="The Broad Institute Genomics Platform"/>
            <consortium name="The Broad Institute Genome Sequencing Center for Infectious Disease"/>
            <person name="Wu L."/>
            <person name="Ma J."/>
        </authorList>
    </citation>
    <scope>NUCLEOTIDE SEQUENCE [LARGE SCALE GENOMIC DNA]</scope>
    <source>
        <strain evidence="4">KCTC 62164</strain>
    </source>
</reference>
<dbReference type="EMBL" id="JBHRSL010000001">
    <property type="protein sequence ID" value="MFC3050475.1"/>
    <property type="molecule type" value="Genomic_DNA"/>
</dbReference>
<comment type="caution">
    <text evidence="3">The sequence shown here is derived from an EMBL/GenBank/DDBJ whole genome shotgun (WGS) entry which is preliminary data.</text>
</comment>
<gene>
    <name evidence="3" type="ORF">ACFOKA_01005</name>
</gene>
<dbReference type="InterPro" id="IPR047057">
    <property type="entry name" value="MerR_fam"/>
</dbReference>
<dbReference type="InterPro" id="IPR009061">
    <property type="entry name" value="DNA-bd_dom_put_sf"/>
</dbReference>
<dbReference type="Proteomes" id="UP001595444">
    <property type="component" value="Unassembled WGS sequence"/>
</dbReference>
<keyword evidence="4" id="KW-1185">Reference proteome</keyword>
<name>A0ABV7D193_9PROT</name>
<dbReference type="SUPFAM" id="SSF46955">
    <property type="entry name" value="Putative DNA-binding domain"/>
    <property type="match status" value="1"/>
</dbReference>
<protein>
    <submittedName>
        <fullName evidence="3">Helix-turn-helix domain-containing protein</fullName>
    </submittedName>
</protein>
<feature type="domain" description="HTH merR-type" evidence="2">
    <location>
        <begin position="1"/>
        <end position="71"/>
    </location>
</feature>
<dbReference type="Gene3D" id="1.10.1660.10">
    <property type="match status" value="1"/>
</dbReference>
<dbReference type="CDD" id="cd04785">
    <property type="entry name" value="HTH_CadR-PbrR-like"/>
    <property type="match status" value="1"/>
</dbReference>
<dbReference type="Pfam" id="PF13411">
    <property type="entry name" value="MerR_1"/>
    <property type="match status" value="1"/>
</dbReference>
<dbReference type="PRINTS" id="PR00040">
    <property type="entry name" value="HTHMERR"/>
</dbReference>
<accession>A0ABV7D193</accession>
<proteinExistence type="predicted"/>
<evidence type="ECO:0000313" key="4">
    <source>
        <dbReference type="Proteomes" id="UP001595444"/>
    </source>
</evidence>
<dbReference type="SMART" id="SM00422">
    <property type="entry name" value="HTH_MERR"/>
    <property type="match status" value="1"/>
</dbReference>
<evidence type="ECO:0000313" key="3">
    <source>
        <dbReference type="EMBL" id="MFC3050475.1"/>
    </source>
</evidence>
<dbReference type="RefSeq" id="WP_194214857.1">
    <property type="nucleotide sequence ID" value="NZ_CP061205.1"/>
</dbReference>
<organism evidence="3 4">
    <name type="scientific">Kordiimonas pumila</name>
    <dbReference type="NCBI Taxonomy" id="2161677"/>
    <lineage>
        <taxon>Bacteria</taxon>
        <taxon>Pseudomonadati</taxon>
        <taxon>Pseudomonadota</taxon>
        <taxon>Alphaproteobacteria</taxon>
        <taxon>Kordiimonadales</taxon>
        <taxon>Kordiimonadaceae</taxon>
        <taxon>Kordiimonas</taxon>
    </lineage>
</organism>